<evidence type="ECO:0000256" key="5">
    <source>
        <dbReference type="ARBA" id="ARBA00022801"/>
    </source>
</evidence>
<evidence type="ECO:0000313" key="8">
    <source>
        <dbReference type="EMBL" id="KHE94167.1"/>
    </source>
</evidence>
<dbReference type="Gene3D" id="3.30.920.30">
    <property type="entry name" value="Hypothetical protein"/>
    <property type="match status" value="1"/>
</dbReference>
<dbReference type="InterPro" id="IPR012933">
    <property type="entry name" value="HicA_mRNA_interferase"/>
</dbReference>
<reference evidence="8 9" key="1">
    <citation type="submission" date="2014-10" db="EMBL/GenBank/DDBJ databases">
        <title>Draft genome of anammox bacterium scalindua brodae, obtained using differential coverage binning of sequence data from two enrichment reactors.</title>
        <authorList>
            <person name="Speth D.R."/>
            <person name="Russ L."/>
            <person name="Kartal B."/>
            <person name="Op den Camp H.J."/>
            <person name="Dutilh B.E."/>
            <person name="Jetten M.S."/>
        </authorList>
    </citation>
    <scope>NUCLEOTIDE SEQUENCE [LARGE SCALE GENOMIC DNA]</scope>
    <source>
        <strain evidence="8">RU1</strain>
    </source>
</reference>
<proteinExistence type="inferred from homology"/>
<dbReference type="PATRIC" id="fig|237368.3.peg.63"/>
<protein>
    <submittedName>
        <fullName evidence="8">YcfA-like protein</fullName>
    </submittedName>
</protein>
<keyword evidence="4" id="KW-0255">Endonuclease</keyword>
<dbReference type="Pfam" id="PF07927">
    <property type="entry name" value="HicA_toxin"/>
    <property type="match status" value="1"/>
</dbReference>
<keyword evidence="3" id="KW-0540">Nuclease</keyword>
<sequence length="91" mass="10337">MGNIPVLKPSEVIAILKNLGFAEVRQKGSHKQFRHQDGRGISVPFCVIETAPILDVNEVTSPLDIFKNFKNYNFRFLSDLQFFYYLTVASG</sequence>
<evidence type="ECO:0000256" key="3">
    <source>
        <dbReference type="ARBA" id="ARBA00022722"/>
    </source>
</evidence>
<keyword evidence="5" id="KW-0378">Hydrolase</keyword>
<evidence type="ECO:0000256" key="4">
    <source>
        <dbReference type="ARBA" id="ARBA00022759"/>
    </source>
</evidence>
<dbReference type="Proteomes" id="UP000030652">
    <property type="component" value="Unassembled WGS sequence"/>
</dbReference>
<comment type="similarity">
    <text evidence="1">Belongs to the HicA mRNA interferase family.</text>
</comment>
<dbReference type="AlphaFoldDB" id="A0A0B0EM84"/>
<accession>A0A0B0EM84</accession>
<evidence type="ECO:0000256" key="2">
    <source>
        <dbReference type="ARBA" id="ARBA00022649"/>
    </source>
</evidence>
<dbReference type="GO" id="GO:0003729">
    <property type="term" value="F:mRNA binding"/>
    <property type="evidence" value="ECO:0007669"/>
    <property type="project" value="InterPro"/>
</dbReference>
<dbReference type="InterPro" id="IPR038570">
    <property type="entry name" value="HicA_sf"/>
</dbReference>
<gene>
    <name evidence="8" type="ORF">SCABRO_00061</name>
</gene>
<organism evidence="8 9">
    <name type="scientific">Candidatus Scalindua brodae</name>
    <dbReference type="NCBI Taxonomy" id="237368"/>
    <lineage>
        <taxon>Bacteria</taxon>
        <taxon>Pseudomonadati</taxon>
        <taxon>Planctomycetota</taxon>
        <taxon>Candidatus Brocadiia</taxon>
        <taxon>Candidatus Brocadiales</taxon>
        <taxon>Candidatus Scalinduaceae</taxon>
        <taxon>Candidatus Scalindua</taxon>
    </lineage>
</organism>
<dbReference type="GO" id="GO:0016787">
    <property type="term" value="F:hydrolase activity"/>
    <property type="evidence" value="ECO:0007669"/>
    <property type="project" value="UniProtKB-KW"/>
</dbReference>
<dbReference type="eggNOG" id="COG1724">
    <property type="taxonomic scope" value="Bacteria"/>
</dbReference>
<keyword evidence="7" id="KW-0346">Stress response</keyword>
<dbReference type="GO" id="GO:0004519">
    <property type="term" value="F:endonuclease activity"/>
    <property type="evidence" value="ECO:0007669"/>
    <property type="project" value="UniProtKB-KW"/>
</dbReference>
<comment type="caution">
    <text evidence="8">The sequence shown here is derived from an EMBL/GenBank/DDBJ whole genome shotgun (WGS) entry which is preliminary data.</text>
</comment>
<name>A0A0B0EM84_9BACT</name>
<evidence type="ECO:0000313" key="9">
    <source>
        <dbReference type="Proteomes" id="UP000030652"/>
    </source>
</evidence>
<evidence type="ECO:0000256" key="7">
    <source>
        <dbReference type="ARBA" id="ARBA00023016"/>
    </source>
</evidence>
<evidence type="ECO:0000256" key="6">
    <source>
        <dbReference type="ARBA" id="ARBA00022884"/>
    </source>
</evidence>
<keyword evidence="6" id="KW-0694">RNA-binding</keyword>
<dbReference type="EMBL" id="JRYO01000007">
    <property type="protein sequence ID" value="KHE94167.1"/>
    <property type="molecule type" value="Genomic_DNA"/>
</dbReference>
<evidence type="ECO:0000256" key="1">
    <source>
        <dbReference type="ARBA" id="ARBA00006620"/>
    </source>
</evidence>
<keyword evidence="2" id="KW-1277">Toxin-antitoxin system</keyword>
<dbReference type="SUPFAM" id="SSF54786">
    <property type="entry name" value="YcfA/nrd intein domain"/>
    <property type="match status" value="1"/>
</dbReference>